<accession>A0A835PSX5</accession>
<keyword evidence="3" id="KW-1185">Reference proteome</keyword>
<dbReference type="Proteomes" id="UP000636800">
    <property type="component" value="Chromosome 12"/>
</dbReference>
<dbReference type="Proteomes" id="UP000639772">
    <property type="component" value="Chromosome 12"/>
</dbReference>
<gene>
    <name evidence="2" type="ORF">HPP92_022793</name>
    <name evidence="1" type="ORF">HPP92_023094</name>
</gene>
<evidence type="ECO:0000313" key="2">
    <source>
        <dbReference type="EMBL" id="KAG0459665.1"/>
    </source>
</evidence>
<protein>
    <submittedName>
        <fullName evidence="2">Uncharacterized protein</fullName>
    </submittedName>
</protein>
<evidence type="ECO:0000313" key="1">
    <source>
        <dbReference type="EMBL" id="KAG0457937.1"/>
    </source>
</evidence>
<evidence type="ECO:0000313" key="4">
    <source>
        <dbReference type="Proteomes" id="UP000639772"/>
    </source>
</evidence>
<name>A0A835PSX5_VANPL</name>
<reference evidence="3 4" key="1">
    <citation type="journal article" date="2020" name="Nat. Food">
        <title>A phased Vanilla planifolia genome enables genetic improvement of flavour and production.</title>
        <authorList>
            <person name="Hasing T."/>
            <person name="Tang H."/>
            <person name="Brym M."/>
            <person name="Khazi F."/>
            <person name="Huang T."/>
            <person name="Chambers A.H."/>
        </authorList>
    </citation>
    <scope>NUCLEOTIDE SEQUENCE [LARGE SCALE GENOMIC DNA]</scope>
    <source>
        <tissue evidence="2">Leaf</tissue>
    </source>
</reference>
<sequence length="77" mass="8854">MSSSFHQSIWELHPFSSSKPTKDEPSKSYFVGMFGTLIGLLPRGEGLPIRGFPIRLVSWICDIIIWDEDNDHFRNSE</sequence>
<comment type="caution">
    <text evidence="2">The sequence shown here is derived from an EMBL/GenBank/DDBJ whole genome shotgun (WGS) entry which is preliminary data.</text>
</comment>
<dbReference type="EMBL" id="JADCNM010000012">
    <property type="protein sequence ID" value="KAG0459665.1"/>
    <property type="molecule type" value="Genomic_DNA"/>
</dbReference>
<proteinExistence type="predicted"/>
<dbReference type="AlphaFoldDB" id="A0A835PSX5"/>
<dbReference type="EMBL" id="JADCNL010000012">
    <property type="protein sequence ID" value="KAG0457937.1"/>
    <property type="molecule type" value="Genomic_DNA"/>
</dbReference>
<evidence type="ECO:0000313" key="3">
    <source>
        <dbReference type="Proteomes" id="UP000636800"/>
    </source>
</evidence>
<organism evidence="2 4">
    <name type="scientific">Vanilla planifolia</name>
    <name type="common">Vanilla</name>
    <dbReference type="NCBI Taxonomy" id="51239"/>
    <lineage>
        <taxon>Eukaryota</taxon>
        <taxon>Viridiplantae</taxon>
        <taxon>Streptophyta</taxon>
        <taxon>Embryophyta</taxon>
        <taxon>Tracheophyta</taxon>
        <taxon>Spermatophyta</taxon>
        <taxon>Magnoliopsida</taxon>
        <taxon>Liliopsida</taxon>
        <taxon>Asparagales</taxon>
        <taxon>Orchidaceae</taxon>
        <taxon>Vanilloideae</taxon>
        <taxon>Vanilleae</taxon>
        <taxon>Vanilla</taxon>
    </lineage>
</organism>